<proteinExistence type="predicted"/>
<keyword evidence="3" id="KW-1185">Reference proteome</keyword>
<sequence length="439" mass="47991">MKSLKMLLRFAIVGGLILLLLIPLMMIKGVISERQSYRDEAYLRVSQSRAGAQTLTGPVRVVPWTETREVEVVDAAGNTTKGVQTEQGHWLQMPSRLQVEGRMQPDERRIGLFRVPVYSWTAKISAEFADDDYPIKQGRVYGTPYLAVGIADVRGLVGSPRLQVDGTALTLQPGIGDVTGMGKGLHVPLRGFDDSAGGVLKGSKVELGLVLDGTRSLAVVPVGDDSRIAIQSPWPHPSFGGSFLPNQRTVGEQGFEAQWAVSSLASQAQRQLRENTDVDPETVSVELVNPVDIYTQADRASKYGILFILLTFVGFILFELIKRLRIHPLQYLMVGLALAIFFLLLLSLSEHIPFWLAYVASAVACIGVQAVYLSGVLKSWARGLGFAGMLTVLYGALYGLLISENNALLMGSLLLFGVLATAMWITRRIDWYEVGASLK</sequence>
<feature type="transmembrane region" description="Helical" evidence="1">
    <location>
        <begin position="407"/>
        <end position="425"/>
    </location>
</feature>
<dbReference type="RefSeq" id="WP_394161389.1">
    <property type="nucleotide sequence ID" value="NZ_JBHGCJ010000002.1"/>
</dbReference>
<dbReference type="PANTHER" id="PTHR30092">
    <property type="entry name" value="INNER MEMBRANE PROTEIN CRED"/>
    <property type="match status" value="1"/>
</dbReference>
<keyword evidence="1" id="KW-0472">Membrane</keyword>
<gene>
    <name evidence="2" type="primary">creD</name>
    <name evidence="2" type="ORF">ACEU0G_002207</name>
</gene>
<protein>
    <submittedName>
        <fullName evidence="2">Cell envelope integrity protein CreD</fullName>
    </submittedName>
</protein>
<keyword evidence="1" id="KW-1133">Transmembrane helix</keyword>
<keyword evidence="1" id="KW-0812">Transmembrane</keyword>
<feature type="transmembrane region" description="Helical" evidence="1">
    <location>
        <begin position="328"/>
        <end position="348"/>
    </location>
</feature>
<organism evidence="2 3">
    <name type="scientific">Stenotrophomonas nematodicola</name>
    <dbReference type="NCBI Taxonomy" id="2656746"/>
    <lineage>
        <taxon>Bacteria</taxon>
        <taxon>Pseudomonadati</taxon>
        <taxon>Pseudomonadota</taxon>
        <taxon>Gammaproteobacteria</taxon>
        <taxon>Lysobacterales</taxon>
        <taxon>Lysobacteraceae</taxon>
        <taxon>Stenotrophomonas</taxon>
    </lineage>
</organism>
<dbReference type="InterPro" id="IPR010364">
    <property type="entry name" value="Uncharacterised_IM_CreD"/>
</dbReference>
<evidence type="ECO:0000313" key="2">
    <source>
        <dbReference type="EMBL" id="MFG6108270.1"/>
    </source>
</evidence>
<name>A0ABW7CTJ5_9GAMM</name>
<dbReference type="Proteomes" id="UP001605261">
    <property type="component" value="Unassembled WGS sequence"/>
</dbReference>
<evidence type="ECO:0000313" key="3">
    <source>
        <dbReference type="Proteomes" id="UP001605261"/>
    </source>
</evidence>
<dbReference type="Pfam" id="PF06123">
    <property type="entry name" value="CreD"/>
    <property type="match status" value="1"/>
</dbReference>
<dbReference type="EMBL" id="JBHGCJ010000002">
    <property type="protein sequence ID" value="MFG6108270.1"/>
    <property type="molecule type" value="Genomic_DNA"/>
</dbReference>
<reference evidence="2 3" key="1">
    <citation type="submission" date="2024-09" db="EMBL/GenBank/DDBJ databases">
        <authorList>
            <consortium name="All-Russian atlas of soil microorganisms"/>
            <consortium name="as a basis for the search for new antimicrobial producers and enzymes with unique properties"/>
            <person name="Sokolova E.A."/>
            <person name="Voronina E.N."/>
        </authorList>
    </citation>
    <scope>NUCLEOTIDE SEQUENCE [LARGE SCALE GENOMIC DNA]</scope>
    <source>
        <strain evidence="2 3">AF-22b-331.1</strain>
    </source>
</reference>
<comment type="caution">
    <text evidence="2">The sequence shown here is derived from an EMBL/GenBank/DDBJ whole genome shotgun (WGS) entry which is preliminary data.</text>
</comment>
<feature type="transmembrane region" description="Helical" evidence="1">
    <location>
        <begin position="354"/>
        <end position="373"/>
    </location>
</feature>
<accession>A0ABW7CTJ5</accession>
<dbReference type="PANTHER" id="PTHR30092:SF0">
    <property type="entry name" value="INNER MEMBRANE PROTEIN CRED"/>
    <property type="match status" value="1"/>
</dbReference>
<feature type="transmembrane region" description="Helical" evidence="1">
    <location>
        <begin position="303"/>
        <end position="321"/>
    </location>
</feature>
<dbReference type="PIRSF" id="PIRSF004548">
    <property type="entry name" value="CreD"/>
    <property type="match status" value="1"/>
</dbReference>
<evidence type="ECO:0000256" key="1">
    <source>
        <dbReference type="SAM" id="Phobius"/>
    </source>
</evidence>
<feature type="transmembrane region" description="Helical" evidence="1">
    <location>
        <begin position="380"/>
        <end position="401"/>
    </location>
</feature>
<dbReference type="NCBIfam" id="NF008712">
    <property type="entry name" value="PRK11715.1-1"/>
    <property type="match status" value="1"/>
</dbReference>